<evidence type="ECO:0000313" key="3">
    <source>
        <dbReference type="EnsemblPlants" id="PGSC0003DMT400072027"/>
    </source>
</evidence>
<organism evidence="3 4">
    <name type="scientific">Solanum tuberosum</name>
    <name type="common">Potato</name>
    <dbReference type="NCBI Taxonomy" id="4113"/>
    <lineage>
        <taxon>Eukaryota</taxon>
        <taxon>Viridiplantae</taxon>
        <taxon>Streptophyta</taxon>
        <taxon>Embryophyta</taxon>
        <taxon>Tracheophyta</taxon>
        <taxon>Spermatophyta</taxon>
        <taxon>Magnoliopsida</taxon>
        <taxon>eudicotyledons</taxon>
        <taxon>Gunneridae</taxon>
        <taxon>Pentapetalae</taxon>
        <taxon>asterids</taxon>
        <taxon>lamiids</taxon>
        <taxon>Solanales</taxon>
        <taxon>Solanaceae</taxon>
        <taxon>Solanoideae</taxon>
        <taxon>Solaneae</taxon>
        <taxon>Solanum</taxon>
    </lineage>
</organism>
<dbReference type="InParanoid" id="M1CPL9"/>
<reference evidence="4" key="1">
    <citation type="journal article" date="2011" name="Nature">
        <title>Genome sequence and analysis of the tuber crop potato.</title>
        <authorList>
            <consortium name="The Potato Genome Sequencing Consortium"/>
        </authorList>
    </citation>
    <scope>NUCLEOTIDE SEQUENCE [LARGE SCALE GENOMIC DNA]</scope>
    <source>
        <strain evidence="4">cv. DM1-3 516 R44</strain>
    </source>
</reference>
<sequence length="201" mass="22860">MPSSNAGSPTGPCTPTTPSTPDVSNGSPSCSSTSVRLVISVVAEIPSHKRSRKDKMLLATHGRMSVNQLWNPTENSIMERTWNKVASTLYSKKMYIWRKGSQGLALYQDQNSVTSRNLYAVSDDVAEERIKLLEEEVLHMRENQERILQERLEAEVQQRVEHEVSRLRQQSDDRFKSMEERWSRMMSEMALSSRSSSNPSP</sequence>
<dbReference type="HOGENOM" id="CLU_1362474_0_0_1"/>
<dbReference type="PaxDb" id="4113-PGSC0003DMT400072027"/>
<dbReference type="EnsemblPlants" id="PGSC0003DMT400072027">
    <property type="protein sequence ID" value="PGSC0003DMT400072027"/>
    <property type="gene ID" value="PGSC0003DMG400028024"/>
</dbReference>
<evidence type="ECO:0000256" key="2">
    <source>
        <dbReference type="SAM" id="MobiDB-lite"/>
    </source>
</evidence>
<feature type="compositionally biased region" description="Polar residues" evidence="2">
    <location>
        <begin position="22"/>
        <end position="31"/>
    </location>
</feature>
<dbReference type="Gramene" id="PGSC0003DMT400072027">
    <property type="protein sequence ID" value="PGSC0003DMT400072027"/>
    <property type="gene ID" value="PGSC0003DMG400028024"/>
</dbReference>
<feature type="region of interest" description="Disordered" evidence="2">
    <location>
        <begin position="1"/>
        <end position="31"/>
    </location>
</feature>
<evidence type="ECO:0000313" key="4">
    <source>
        <dbReference type="Proteomes" id="UP000011115"/>
    </source>
</evidence>
<protein>
    <submittedName>
        <fullName evidence="3">Uncharacterized protein</fullName>
    </submittedName>
</protein>
<dbReference type="eggNOG" id="ENOG502R5GE">
    <property type="taxonomic scope" value="Eukaryota"/>
</dbReference>
<keyword evidence="1" id="KW-0175">Coiled coil</keyword>
<feature type="compositionally biased region" description="Low complexity" evidence="2">
    <location>
        <begin position="7"/>
        <end position="21"/>
    </location>
</feature>
<dbReference type="AlphaFoldDB" id="M1CPL9"/>
<evidence type="ECO:0000256" key="1">
    <source>
        <dbReference type="SAM" id="Coils"/>
    </source>
</evidence>
<dbReference type="Proteomes" id="UP000011115">
    <property type="component" value="Unassembled WGS sequence"/>
</dbReference>
<accession>M1CPL9</accession>
<reference evidence="3" key="2">
    <citation type="submission" date="2015-06" db="UniProtKB">
        <authorList>
            <consortium name="EnsemblPlants"/>
        </authorList>
    </citation>
    <scope>IDENTIFICATION</scope>
    <source>
        <strain evidence="3">DM1-3 516 R44</strain>
    </source>
</reference>
<name>M1CPL9_SOLTU</name>
<feature type="coiled-coil region" evidence="1">
    <location>
        <begin position="123"/>
        <end position="150"/>
    </location>
</feature>
<proteinExistence type="predicted"/>
<keyword evidence="4" id="KW-1185">Reference proteome</keyword>